<evidence type="ECO:0000313" key="3">
    <source>
        <dbReference type="Proteomes" id="UP000245535"/>
    </source>
</evidence>
<keyword evidence="1" id="KW-0732">Signal</keyword>
<feature type="signal peptide" evidence="1">
    <location>
        <begin position="1"/>
        <end position="20"/>
    </location>
</feature>
<proteinExistence type="predicted"/>
<dbReference type="Proteomes" id="UP000245535">
    <property type="component" value="Unassembled WGS sequence"/>
</dbReference>
<accession>A0A315Z0B7</accession>
<dbReference type="OrthoDB" id="9809066at2"/>
<gene>
    <name evidence="2" type="ORF">BC781_10994</name>
</gene>
<organism evidence="2 3">
    <name type="scientific">Sediminitomix flava</name>
    <dbReference type="NCBI Taxonomy" id="379075"/>
    <lineage>
        <taxon>Bacteria</taxon>
        <taxon>Pseudomonadati</taxon>
        <taxon>Bacteroidota</taxon>
        <taxon>Cytophagia</taxon>
        <taxon>Cytophagales</taxon>
        <taxon>Flammeovirgaceae</taxon>
        <taxon>Sediminitomix</taxon>
    </lineage>
</organism>
<evidence type="ECO:0000313" key="2">
    <source>
        <dbReference type="EMBL" id="PWJ36078.1"/>
    </source>
</evidence>
<dbReference type="EMBL" id="QGDO01000009">
    <property type="protein sequence ID" value="PWJ36078.1"/>
    <property type="molecule type" value="Genomic_DNA"/>
</dbReference>
<dbReference type="AlphaFoldDB" id="A0A315Z0B7"/>
<evidence type="ECO:0008006" key="4">
    <source>
        <dbReference type="Google" id="ProtNLM"/>
    </source>
</evidence>
<keyword evidence="3" id="KW-1185">Reference proteome</keyword>
<sequence length="270" mass="28858">MRKTFLLALSLMTLAFSALAQEKKGGLTEEELKKANNPLANITAFSIHNYYSPSLRGVDGGSTNATMLRMAKPLAEGKLLVRATLPVFNADIPGSTTSGLGGVNVFATYTITDPSAGTLIGIGPMVTSPMLSGTMSVDGNEVEDAFDDSSWRLGGALVIFNAKSKIVQYGGLITYEHSVGSDIEKSTSQAIIQPFMMLQLGKGTYLRSSGSTVLDFTNADYFAPVGMGIGKVLKVGDSVINMFFEPQYTVYSNKEGHSNIQLFSGINFQF</sequence>
<feature type="chain" id="PRO_5016337434" description="Outer membrane protein with beta-barrel domain" evidence="1">
    <location>
        <begin position="21"/>
        <end position="270"/>
    </location>
</feature>
<comment type="caution">
    <text evidence="2">The sequence shown here is derived from an EMBL/GenBank/DDBJ whole genome shotgun (WGS) entry which is preliminary data.</text>
</comment>
<dbReference type="RefSeq" id="WP_109622485.1">
    <property type="nucleotide sequence ID" value="NZ_QGDO01000009.1"/>
</dbReference>
<evidence type="ECO:0000256" key="1">
    <source>
        <dbReference type="SAM" id="SignalP"/>
    </source>
</evidence>
<reference evidence="2 3" key="1">
    <citation type="submission" date="2018-03" db="EMBL/GenBank/DDBJ databases">
        <title>Genomic Encyclopedia of Archaeal and Bacterial Type Strains, Phase II (KMG-II): from individual species to whole genera.</title>
        <authorList>
            <person name="Goeker M."/>
        </authorList>
    </citation>
    <scope>NUCLEOTIDE SEQUENCE [LARGE SCALE GENOMIC DNA]</scope>
    <source>
        <strain evidence="2 3">DSM 28229</strain>
    </source>
</reference>
<name>A0A315Z0B7_SEDFL</name>
<protein>
    <recommendedName>
        <fullName evidence="4">Outer membrane protein with beta-barrel domain</fullName>
    </recommendedName>
</protein>